<keyword evidence="1" id="KW-0812">Transmembrane</keyword>
<gene>
    <name evidence="2" type="ORF">SAMN04488128_1011869</name>
</gene>
<protein>
    <submittedName>
        <fullName evidence="2">Uncharacterized protein</fullName>
    </submittedName>
</protein>
<evidence type="ECO:0000313" key="3">
    <source>
        <dbReference type="Proteomes" id="UP000190367"/>
    </source>
</evidence>
<evidence type="ECO:0000256" key="1">
    <source>
        <dbReference type="SAM" id="Phobius"/>
    </source>
</evidence>
<accession>A0A1T4P2P0</accession>
<keyword evidence="1" id="KW-1133">Transmembrane helix</keyword>
<dbReference type="STRING" id="634771.SAMN04488128_1011869"/>
<proteinExistence type="predicted"/>
<organism evidence="2 3">
    <name type="scientific">Chitinophaga eiseniae</name>
    <dbReference type="NCBI Taxonomy" id="634771"/>
    <lineage>
        <taxon>Bacteria</taxon>
        <taxon>Pseudomonadati</taxon>
        <taxon>Bacteroidota</taxon>
        <taxon>Chitinophagia</taxon>
        <taxon>Chitinophagales</taxon>
        <taxon>Chitinophagaceae</taxon>
        <taxon>Chitinophaga</taxon>
    </lineage>
</organism>
<name>A0A1T4P2P0_9BACT</name>
<dbReference type="EMBL" id="FUWZ01000001">
    <property type="protein sequence ID" value="SJZ85597.1"/>
    <property type="molecule type" value="Genomic_DNA"/>
</dbReference>
<feature type="transmembrane region" description="Helical" evidence="1">
    <location>
        <begin position="12"/>
        <end position="31"/>
    </location>
</feature>
<feature type="transmembrane region" description="Helical" evidence="1">
    <location>
        <begin position="73"/>
        <end position="95"/>
    </location>
</feature>
<sequence>MAAMEVLSHTHLGMLITGLFNLAGKLFFHAIKVYQVDHRIPAGAGVSHSAIIDLNTHITDIVNLLYMEDLHDVVLVGLSYACQYSLPACLALAMCRISNG</sequence>
<keyword evidence="3" id="KW-1185">Reference proteome</keyword>
<dbReference type="Proteomes" id="UP000190367">
    <property type="component" value="Unassembled WGS sequence"/>
</dbReference>
<reference evidence="3" key="1">
    <citation type="submission" date="2017-02" db="EMBL/GenBank/DDBJ databases">
        <authorList>
            <person name="Varghese N."/>
            <person name="Submissions S."/>
        </authorList>
    </citation>
    <scope>NUCLEOTIDE SEQUENCE [LARGE SCALE GENOMIC DNA]</scope>
    <source>
        <strain evidence="3">DSM 22224</strain>
    </source>
</reference>
<evidence type="ECO:0000313" key="2">
    <source>
        <dbReference type="EMBL" id="SJZ85597.1"/>
    </source>
</evidence>
<dbReference type="AlphaFoldDB" id="A0A1T4P2P0"/>
<keyword evidence="1" id="KW-0472">Membrane</keyword>